<dbReference type="Proteomes" id="UP000215452">
    <property type="component" value="Chromosome"/>
</dbReference>
<evidence type="ECO:0000313" key="2">
    <source>
        <dbReference type="Proteomes" id="UP000215452"/>
    </source>
</evidence>
<organism evidence="1 2">
    <name type="scientific">Mesomycoplasma hyopneumoniae</name>
    <name type="common">Mycoplasma hyopneumoniae</name>
    <dbReference type="NCBI Taxonomy" id="2099"/>
    <lineage>
        <taxon>Bacteria</taxon>
        <taxon>Bacillati</taxon>
        <taxon>Mycoplasmatota</taxon>
        <taxon>Mycoplasmoidales</taxon>
        <taxon>Metamycoplasmataceae</taxon>
        <taxon>Mesomycoplasma</taxon>
    </lineage>
</organism>
<dbReference type="EMBL" id="CP022714">
    <property type="protein sequence ID" value="ASU14816.1"/>
    <property type="molecule type" value="Genomic_DNA"/>
</dbReference>
<evidence type="ECO:0000313" key="1">
    <source>
        <dbReference type="EMBL" id="ASU14816.1"/>
    </source>
</evidence>
<name>A0A223MBJ6_MESHO</name>
<accession>A0A223MBJ6</accession>
<dbReference type="AlphaFoldDB" id="A0A223MBJ6"/>
<gene>
    <name evidence="1" type="ORF">CIB43_00934</name>
</gene>
<proteinExistence type="predicted"/>
<reference evidence="1 2" key="1">
    <citation type="submission" date="2017-08" db="EMBL/GenBank/DDBJ databases">
        <title>The complete genome sequence of a Mycoplasma hyopneumoniae isolate in Korea.</title>
        <authorList>
            <person name="Han J."/>
            <person name="Lee N."/>
        </authorList>
    </citation>
    <scope>NUCLEOTIDE SEQUENCE [LARGE SCALE GENOMIC DNA]</scope>
    <source>
        <strain evidence="1 2">KM014</strain>
    </source>
</reference>
<sequence>MEKLINSLSNAKKQLKKLKYIEVNIKSRCSIRNIIEHEIHLSSNCNDEYYEIPDFLFNYLNYDIFDPNPIERIISLNYKQEDYIYNLKLEDITKSAFFSKRLNNFHFYNDIRCLIGGWANNEYCDKNGKENFDFIDELRGLYDYLYDGKGFEEVVAVVFENFDDIERCEFSISYPAVFSKMFKSKSELREIEALIIKEIQESVPYAKPKNLANYHEKIFDFLSNRYEYNSKFVDINKAYLGQNVENIYNLLLKENYNFSEKTQIQPIQNVFTFETYENLLKKFEKYRIKKLNLNIENRDKFILSWFDKFGPEYRKYCIELFGKKGQTYYDSVNNWTNKIELIYLLQILFGPKYEIEGQYFYPDKPDYLILPRWAKLKLENFEIFYFGGQEYGLFDEIISQFDSKKPVFWFKPYYYPAYGSGEGWILPIALKNFILLYVDNQKIYYWFGHSNLYDNIYQGKYEILKYYFKQKLVKLEQDIFLRDGMDPEFFVSRSPRYNNLSKNVIESSREELILYRDALNKYLKEIDHEFDRFTDFLENTNLYSQQEKELILEEHPPFSRVWMAEINIMKKLQE</sequence>
<protein>
    <submittedName>
        <fullName evidence="1">Uncharacterized protein</fullName>
    </submittedName>
</protein>